<feature type="non-terminal residue" evidence="2">
    <location>
        <position position="69"/>
    </location>
</feature>
<name>A0A3B0QD53_9BACT</name>
<evidence type="ECO:0000313" key="2">
    <source>
        <dbReference type="EMBL" id="SYV97651.1"/>
    </source>
</evidence>
<organism evidence="2 3">
    <name type="scientific">Mycoplasmopsis edwardii</name>
    <dbReference type="NCBI Taxonomy" id="53558"/>
    <lineage>
        <taxon>Bacteria</taxon>
        <taxon>Bacillati</taxon>
        <taxon>Mycoplasmatota</taxon>
        <taxon>Mycoplasmoidales</taxon>
        <taxon>Metamycoplasmataceae</taxon>
        <taxon>Mycoplasmopsis</taxon>
    </lineage>
</organism>
<evidence type="ECO:0000256" key="1">
    <source>
        <dbReference type="SAM" id="SignalP"/>
    </source>
</evidence>
<dbReference type="PROSITE" id="PS51257">
    <property type="entry name" value="PROKAR_LIPOPROTEIN"/>
    <property type="match status" value="1"/>
</dbReference>
<gene>
    <name evidence="2" type="ORF">NCTC10132_01017</name>
</gene>
<sequence length="69" mass="7585">MKRKFLLLGSFLASAALPLAVLSCSPSQQSEVTSTFGSYAKEGIYPIRYNSIFQLRRGQTDTSFSSGSW</sequence>
<reference evidence="3" key="1">
    <citation type="submission" date="2018-06" db="EMBL/GenBank/DDBJ databases">
        <authorList>
            <consortium name="Pathogen Informatics"/>
        </authorList>
    </citation>
    <scope>NUCLEOTIDE SEQUENCE [LARGE SCALE GENOMIC DNA]</scope>
    <source>
        <strain evidence="3">NCTC10132</strain>
    </source>
</reference>
<protein>
    <recommendedName>
        <fullName evidence="4">Lipoprotein</fullName>
    </recommendedName>
</protein>
<keyword evidence="1" id="KW-0732">Signal</keyword>
<accession>A0A3B0QD53</accession>
<dbReference type="KEGG" id="medw:NCTC10132_01017"/>
<feature type="chain" id="PRO_5017281094" description="Lipoprotein" evidence="1">
    <location>
        <begin position="16"/>
        <end position="69"/>
    </location>
</feature>
<feature type="signal peptide" evidence="1">
    <location>
        <begin position="1"/>
        <end position="15"/>
    </location>
</feature>
<dbReference type="EMBL" id="LS991951">
    <property type="protein sequence ID" value="SYV97651.1"/>
    <property type="molecule type" value="Genomic_DNA"/>
</dbReference>
<evidence type="ECO:0000313" key="3">
    <source>
        <dbReference type="Proteomes" id="UP000257559"/>
    </source>
</evidence>
<dbReference type="Proteomes" id="UP000257559">
    <property type="component" value="Chromosome"/>
</dbReference>
<proteinExistence type="predicted"/>
<dbReference type="AlphaFoldDB" id="A0A3B0QD53"/>
<keyword evidence="3" id="KW-1185">Reference proteome</keyword>
<evidence type="ECO:0008006" key="4">
    <source>
        <dbReference type="Google" id="ProtNLM"/>
    </source>
</evidence>